<evidence type="ECO:0000313" key="2">
    <source>
        <dbReference type="EMBL" id="CAL6056992.1"/>
    </source>
</evidence>
<accession>A0AA86S4L8</accession>
<reference evidence="1" key="1">
    <citation type="submission" date="2023-06" db="EMBL/GenBank/DDBJ databases">
        <authorList>
            <person name="Kurt Z."/>
        </authorList>
    </citation>
    <scope>NUCLEOTIDE SEQUENCE</scope>
</reference>
<organism evidence="1">
    <name type="scientific">Hexamita inflata</name>
    <dbReference type="NCBI Taxonomy" id="28002"/>
    <lineage>
        <taxon>Eukaryota</taxon>
        <taxon>Metamonada</taxon>
        <taxon>Diplomonadida</taxon>
        <taxon>Hexamitidae</taxon>
        <taxon>Hexamitinae</taxon>
        <taxon>Hexamita</taxon>
    </lineage>
</organism>
<dbReference type="AlphaFoldDB" id="A0AA86S4L8"/>
<dbReference type="Proteomes" id="UP001642409">
    <property type="component" value="Unassembled WGS sequence"/>
</dbReference>
<keyword evidence="3" id="KW-1185">Reference proteome</keyword>
<name>A0AA86S4L8_9EUKA</name>
<comment type="caution">
    <text evidence="1">The sequence shown here is derived from an EMBL/GenBank/DDBJ whole genome shotgun (WGS) entry which is preliminary data.</text>
</comment>
<gene>
    <name evidence="2" type="ORF">HINF_LOCUS47292</name>
    <name evidence="1" type="ORF">HINF_LOCUS65635</name>
</gene>
<dbReference type="EMBL" id="CATOUU010001182">
    <property type="protein sequence ID" value="CAI9977990.1"/>
    <property type="molecule type" value="Genomic_DNA"/>
</dbReference>
<sequence length="608" mass="71149">MGSTHSVISQSQMMNCFSIFNDLHIYVVISSNKLLIFNLNQEVLFQKRIQLFNIYEQNQKDKQEQQILKAYLYQPVISKGQIYFMCENKIFKLQNNNIENVGSFPVITEQTIPPDNYICQFFSYNDDLYVSNLMGVIYLVEDGKLHYVSKFKGQFYQYCNTVLCFSNSDGYIYQLVDQFKFEKLFVVGDNWQLIFCGGGLLIGLVNKYYIIIDILNKNIAYRTQDQVYSKLNITQILELSHSGLCLSRSQQSTFMSSDKIFQLENEYVKFIQRQMSTFRSYSDEMCKLINNFDTELASNYSQQFVSLQYNSQSNILHFAKQKYKTRLFTYLDLYLVFDDYSISIINENNIILIQYDQFISPFIQNKTKQYQNTFCMKESKFNPEYFKSVYCNSELYFQIIDSVFVLRGHQLVFVTSIPVLSMNWSGSVCFKLFCIENELFAMNGNREVYQLCTGQCESGFVFQKVNVNWPQVADGFAFVVQKKAYLLNRDEIFQITFNTDEKQIHFKQMNLQANGASVDDIQAAFEFARDKLGMLPELCANPHISNQLVDFDAQLNYVKGRFVKKISEIELKMNYKKQIGEIDNQIQLINGQIIQITNMFPNICVSEQ</sequence>
<dbReference type="EMBL" id="CAXDID020000212">
    <property type="protein sequence ID" value="CAL6056992.1"/>
    <property type="molecule type" value="Genomic_DNA"/>
</dbReference>
<evidence type="ECO:0000313" key="1">
    <source>
        <dbReference type="EMBL" id="CAI9977990.1"/>
    </source>
</evidence>
<reference evidence="2 3" key="2">
    <citation type="submission" date="2024-07" db="EMBL/GenBank/DDBJ databases">
        <authorList>
            <person name="Akdeniz Z."/>
        </authorList>
    </citation>
    <scope>NUCLEOTIDE SEQUENCE [LARGE SCALE GENOMIC DNA]</scope>
</reference>
<protein>
    <submittedName>
        <fullName evidence="1">Uncharacterized protein</fullName>
    </submittedName>
</protein>
<proteinExistence type="predicted"/>
<evidence type="ECO:0000313" key="3">
    <source>
        <dbReference type="Proteomes" id="UP001642409"/>
    </source>
</evidence>